<protein>
    <submittedName>
        <fullName evidence="9">Saccharolysin</fullName>
    </submittedName>
</protein>
<dbReference type="InterPro" id="IPR001567">
    <property type="entry name" value="Pept_M3A_M3B_dom"/>
</dbReference>
<name>A0A9P5F2A6_COLSI</name>
<dbReference type="InterPro" id="IPR024077">
    <property type="entry name" value="Neurolysin/TOP_dom2"/>
</dbReference>
<keyword evidence="4 7" id="KW-0378">Hydrolase</keyword>
<dbReference type="GO" id="GO:0046872">
    <property type="term" value="F:metal ion binding"/>
    <property type="evidence" value="ECO:0007669"/>
    <property type="project" value="UniProtKB-UniRule"/>
</dbReference>
<evidence type="ECO:0000256" key="5">
    <source>
        <dbReference type="ARBA" id="ARBA00022833"/>
    </source>
</evidence>
<accession>A0A9P5F2A6</accession>
<keyword evidence="2 7" id="KW-0645">Protease</keyword>
<keyword evidence="6 7" id="KW-0482">Metalloprotease</keyword>
<evidence type="ECO:0000256" key="3">
    <source>
        <dbReference type="ARBA" id="ARBA00022723"/>
    </source>
</evidence>
<dbReference type="Gene3D" id="1.20.1050.40">
    <property type="entry name" value="Endopeptidase. Chain P, domain 1"/>
    <property type="match status" value="1"/>
</dbReference>
<dbReference type="GO" id="GO:0006518">
    <property type="term" value="P:peptide metabolic process"/>
    <property type="evidence" value="ECO:0007669"/>
    <property type="project" value="TreeGrafter"/>
</dbReference>
<dbReference type="SUPFAM" id="SSF55486">
    <property type="entry name" value="Metalloproteases ('zincins'), catalytic domain"/>
    <property type="match status" value="1"/>
</dbReference>
<gene>
    <name evidence="9" type="primary">PRD1-2</name>
    <name evidence="9" type="ORF">CGCSCA2_v001923</name>
</gene>
<dbReference type="InterPro" id="IPR024080">
    <property type="entry name" value="Neurolysin/TOP_N"/>
</dbReference>
<comment type="similarity">
    <text evidence="1 7">Belongs to the peptidase M3 family.</text>
</comment>
<evidence type="ECO:0000313" key="10">
    <source>
        <dbReference type="Proteomes" id="UP000711996"/>
    </source>
</evidence>
<comment type="caution">
    <text evidence="9">The sequence shown here is derived from an EMBL/GenBank/DDBJ whole genome shotgun (WGS) entry which is preliminary data.</text>
</comment>
<evidence type="ECO:0000256" key="6">
    <source>
        <dbReference type="ARBA" id="ARBA00023049"/>
    </source>
</evidence>
<dbReference type="GO" id="GO:0004222">
    <property type="term" value="F:metalloendopeptidase activity"/>
    <property type="evidence" value="ECO:0007669"/>
    <property type="project" value="InterPro"/>
</dbReference>
<evidence type="ECO:0000256" key="7">
    <source>
        <dbReference type="RuleBase" id="RU003435"/>
    </source>
</evidence>
<dbReference type="Proteomes" id="UP000711996">
    <property type="component" value="Unassembled WGS sequence"/>
</dbReference>
<keyword evidence="3 7" id="KW-0479">Metal-binding</keyword>
<evidence type="ECO:0000256" key="2">
    <source>
        <dbReference type="ARBA" id="ARBA00022670"/>
    </source>
</evidence>
<feature type="domain" description="Peptidase M3A/M3B catalytic" evidence="8">
    <location>
        <begin position="226"/>
        <end position="719"/>
    </location>
</feature>
<dbReference type="Gene3D" id="1.10.1370.10">
    <property type="entry name" value="Neurolysin, domain 3"/>
    <property type="match status" value="1"/>
</dbReference>
<dbReference type="PANTHER" id="PTHR11804">
    <property type="entry name" value="PROTEASE M3 THIMET OLIGOPEPTIDASE-RELATED"/>
    <property type="match status" value="1"/>
</dbReference>
<evidence type="ECO:0000313" key="9">
    <source>
        <dbReference type="EMBL" id="KAF4864531.1"/>
    </source>
</evidence>
<dbReference type="EMBL" id="QPMT01000004">
    <property type="protein sequence ID" value="KAF4864531.1"/>
    <property type="molecule type" value="Genomic_DNA"/>
</dbReference>
<dbReference type="OrthoDB" id="534666at2759"/>
<dbReference type="InterPro" id="IPR045090">
    <property type="entry name" value="Pept_M3A_M3B"/>
</dbReference>
<dbReference type="Pfam" id="PF01432">
    <property type="entry name" value="Peptidase_M3"/>
    <property type="match status" value="1"/>
</dbReference>
<keyword evidence="5 7" id="KW-0862">Zinc</keyword>
<proteinExistence type="inferred from homology"/>
<dbReference type="Gene3D" id="3.40.390.10">
    <property type="entry name" value="Collagenase (Catalytic Domain)"/>
    <property type="match status" value="1"/>
</dbReference>
<dbReference type="CDD" id="cd06455">
    <property type="entry name" value="M3A_TOP"/>
    <property type="match status" value="1"/>
</dbReference>
<evidence type="ECO:0000256" key="1">
    <source>
        <dbReference type="ARBA" id="ARBA00006040"/>
    </source>
</evidence>
<organism evidence="9 10">
    <name type="scientific">Colletotrichum siamense</name>
    <name type="common">Anthracnose fungus</name>
    <dbReference type="NCBI Taxonomy" id="690259"/>
    <lineage>
        <taxon>Eukaryota</taxon>
        <taxon>Fungi</taxon>
        <taxon>Dikarya</taxon>
        <taxon>Ascomycota</taxon>
        <taxon>Pezizomycotina</taxon>
        <taxon>Sordariomycetes</taxon>
        <taxon>Hypocreomycetidae</taxon>
        <taxon>Glomerellales</taxon>
        <taxon>Glomerellaceae</taxon>
        <taxon>Colletotrichum</taxon>
        <taxon>Colletotrichum gloeosporioides species complex</taxon>
    </lineage>
</organism>
<reference evidence="9" key="1">
    <citation type="submission" date="2019-06" db="EMBL/GenBank/DDBJ databases">
        <authorList>
            <person name="Gan P."/>
            <person name="Shirasu K."/>
        </authorList>
    </citation>
    <scope>NUCLEOTIDE SEQUENCE [LARGE SCALE GENOMIC DNA]</scope>
    <source>
        <strain evidence="9">CAD2</strain>
    </source>
</reference>
<keyword evidence="10" id="KW-1185">Reference proteome</keyword>
<evidence type="ECO:0000256" key="4">
    <source>
        <dbReference type="ARBA" id="ARBA00022801"/>
    </source>
</evidence>
<comment type="cofactor">
    <cofactor evidence="7">
        <name>Zn(2+)</name>
        <dbReference type="ChEBI" id="CHEBI:29105"/>
    </cofactor>
    <text evidence="7">Binds 1 zinc ion.</text>
</comment>
<evidence type="ECO:0000259" key="8">
    <source>
        <dbReference type="Pfam" id="PF01432"/>
    </source>
</evidence>
<dbReference type="AlphaFoldDB" id="A0A9P5F2A6"/>
<dbReference type="GO" id="GO:0006508">
    <property type="term" value="P:proteolysis"/>
    <property type="evidence" value="ECO:0007669"/>
    <property type="project" value="UniProtKB-KW"/>
</dbReference>
<sequence>MASAKRQAPPQLPPLFTATPISILESINELIEASKQAHKDLVNTISPSSATFANTLLPLAHAENTLSSEATLLIFLRDVSPDKQVRDAAAQARTILRDYQLEASMNENLFKLVDAVFVITDQESLDPESRNFLNKKHKEFVKNGLRIPAGNQRERFKEIRSRIEALTSKYSKNLAEDKTAIYIAPDELEGFPQDTLSELEEGQTGTEHEGKLKIEIPMDLSSILRMVKNPTTRQKARLAYDNRCPTNIAIFKEVVQLRHEAALLLGYPNHATLSVEDKMAETPDRVNSFLSSLRSKLTEAASKDVETLLRLKKADVEARGEDFDGHYFTWDNPYYDNMLLQQDYAVDQAKISEYFPLQSTVNGMLGIFEQLFGMVFHEILGEERASLSSTGKGDDLVWHPDVQIFSVWDKDEEGGEFLGYLYLDLYSREGKYSNPSNFSVIPGCCKVDGAKHYPSTALVCNFQHPSASKPTLLRHPDVLVLFHELGHGIHDLVSRTKFARFHGPMGTVVDFGEAPSQVLENWCWTPEQIISLSHHYSYLSDDYLNTWKSKMGKNEDIVQPPKALPRAMVESLLKAKLANKALDTLHQLFIGTFDMAVHQLNDRSEDQIFTTLWNRLRREIVPTDDLSALGAGDEWGHGYTNIGHFMNEYDAGFYSYLFSKVYAQDIFSTVFKSDPMSVEAGRRYRYGVLEKGGSQPEMTTLQEFLGREAKMEAFYEDLGLELR</sequence>
<dbReference type="FunFam" id="3.40.390.10:FF:000074">
    <property type="entry name" value="Metalloprotease"/>
    <property type="match status" value="1"/>
</dbReference>
<dbReference type="GO" id="GO:0005758">
    <property type="term" value="C:mitochondrial intermembrane space"/>
    <property type="evidence" value="ECO:0007669"/>
    <property type="project" value="TreeGrafter"/>
</dbReference>
<dbReference type="InterPro" id="IPR024079">
    <property type="entry name" value="MetalloPept_cat_dom_sf"/>
</dbReference>
<dbReference type="PANTHER" id="PTHR11804:SF84">
    <property type="entry name" value="SACCHAROLYSIN"/>
    <property type="match status" value="1"/>
</dbReference>